<evidence type="ECO:0000259" key="4">
    <source>
        <dbReference type="Pfam" id="PF21191"/>
    </source>
</evidence>
<dbReference type="PANTHER" id="PTHR37296:SF1">
    <property type="entry name" value="CONSERVED VIRULENCE FACTOR B"/>
    <property type="match status" value="1"/>
</dbReference>
<dbReference type="InterPro" id="IPR036388">
    <property type="entry name" value="WH-like_DNA-bd_sf"/>
</dbReference>
<comment type="similarity">
    <text evidence="1">Belongs to the CvfB family.</text>
</comment>
<dbReference type="InterPro" id="IPR014464">
    <property type="entry name" value="CvfB_fam"/>
</dbReference>
<feature type="domain" description="Conserved virulence factor B second S1" evidence="4">
    <location>
        <begin position="70"/>
        <end position="131"/>
    </location>
</feature>
<dbReference type="InterPro" id="IPR039566">
    <property type="entry name" value="CvfB_S1_st"/>
</dbReference>
<reference evidence="7" key="1">
    <citation type="submission" date="2016-10" db="EMBL/GenBank/DDBJ databases">
        <authorList>
            <person name="Varghese N."/>
            <person name="Submissions S."/>
        </authorList>
    </citation>
    <scope>NUCLEOTIDE SEQUENCE [LARGE SCALE GENOMIC DNA]</scope>
    <source>
        <strain evidence="7">DSM 19181</strain>
    </source>
</reference>
<evidence type="ECO:0000313" key="7">
    <source>
        <dbReference type="Proteomes" id="UP000199433"/>
    </source>
</evidence>
<dbReference type="Pfam" id="PF21543">
    <property type="entry name" value="CvfB_2nd"/>
    <property type="match status" value="1"/>
</dbReference>
<evidence type="ECO:0000259" key="5">
    <source>
        <dbReference type="Pfam" id="PF21543"/>
    </source>
</evidence>
<sequence length="288" mass="32558">MNNNLAKEITAIVTDKHNDQLFVQKDGITYKVLSGDSAEIGDVLKGFVYSDKNDQLVFTSDIPAIRPGIYGWGEVVKVNRKLGVFVNIGWEEKDVVVSMDDLPAEGRLWPKEGNRLYLTVTTDSKDRIWGKPADEEAFFEDYVEGTKDMHNNNVSGIVFHLKKSGTYAVTEDKHILFVHPSEREQEPKLGETISGRVIGLREDGVLYTSLKPRAHEVMEEDALMLLEVLKRSEDHSIPFHNKTDPEVIKQQFGISKGQFKRAVGRLMKKGLVNQDDNGTNLIRMPEED</sequence>
<evidence type="ECO:0008006" key="8">
    <source>
        <dbReference type="Google" id="ProtNLM"/>
    </source>
</evidence>
<dbReference type="Gene3D" id="2.40.50.140">
    <property type="entry name" value="Nucleic acid-binding proteins"/>
    <property type="match status" value="2"/>
</dbReference>
<evidence type="ECO:0000256" key="1">
    <source>
        <dbReference type="PIRNR" id="PIRNR012524"/>
    </source>
</evidence>
<dbReference type="PANTHER" id="PTHR37296">
    <property type="entry name" value="CONSERVED VIRULENCE FACTOR B"/>
    <property type="match status" value="1"/>
</dbReference>
<name>A0A1G9ANM0_9LACT</name>
<dbReference type="Pfam" id="PF17783">
    <property type="entry name" value="WHD_CvfB"/>
    <property type="match status" value="1"/>
</dbReference>
<dbReference type="PIRSF" id="PIRSF012524">
    <property type="entry name" value="YitL_S1"/>
    <property type="match status" value="1"/>
</dbReference>
<dbReference type="Gene3D" id="2.40.50.330">
    <property type="match status" value="1"/>
</dbReference>
<organism evidence="6 7">
    <name type="scientific">Alkalibacterium thalassium</name>
    <dbReference type="NCBI Taxonomy" id="426701"/>
    <lineage>
        <taxon>Bacteria</taxon>
        <taxon>Bacillati</taxon>
        <taxon>Bacillota</taxon>
        <taxon>Bacilli</taxon>
        <taxon>Lactobacillales</taxon>
        <taxon>Carnobacteriaceae</taxon>
        <taxon>Alkalibacterium</taxon>
    </lineage>
</organism>
<gene>
    <name evidence="6" type="ORF">SAMN04488098_102125</name>
</gene>
<dbReference type="Gene3D" id="1.10.10.10">
    <property type="entry name" value="Winged helix-like DNA-binding domain superfamily/Winged helix DNA-binding domain"/>
    <property type="match status" value="1"/>
</dbReference>
<feature type="domain" description="Conserved virulence factor B-like winged helix" evidence="3">
    <location>
        <begin position="224"/>
        <end position="281"/>
    </location>
</feature>
<evidence type="ECO:0000313" key="6">
    <source>
        <dbReference type="EMBL" id="SDK28867.1"/>
    </source>
</evidence>
<keyword evidence="7" id="KW-1185">Reference proteome</keyword>
<feature type="domain" description="Conserved virulence factor B first S1" evidence="2">
    <location>
        <begin position="10"/>
        <end position="59"/>
    </location>
</feature>
<evidence type="ECO:0000259" key="2">
    <source>
        <dbReference type="Pfam" id="PF13509"/>
    </source>
</evidence>
<dbReference type="STRING" id="426701.SAMN04488098_102125"/>
<accession>A0A1G9ANM0</accession>
<dbReference type="InterPro" id="IPR048588">
    <property type="entry name" value="CvfB_S1_2nd"/>
</dbReference>
<dbReference type="InterPro" id="IPR048587">
    <property type="entry name" value="CvfB_S1_3rd"/>
</dbReference>
<proteinExistence type="inferred from homology"/>
<protein>
    <recommendedName>
        <fullName evidence="8">S1 motif domain-containing protein</fullName>
    </recommendedName>
</protein>
<feature type="domain" description="Conserved virulence factor B third S1" evidence="5">
    <location>
        <begin position="144"/>
        <end position="212"/>
    </location>
</feature>
<dbReference type="RefSeq" id="WP_091266817.1">
    <property type="nucleotide sequence ID" value="NZ_FNFK01000021.1"/>
</dbReference>
<dbReference type="AlphaFoldDB" id="A0A1G9ANM0"/>
<dbReference type="Pfam" id="PF13509">
    <property type="entry name" value="S1_2"/>
    <property type="match status" value="1"/>
</dbReference>
<dbReference type="InterPro" id="IPR040764">
    <property type="entry name" value="CvfB_WH"/>
</dbReference>
<dbReference type="InterPro" id="IPR012340">
    <property type="entry name" value="NA-bd_OB-fold"/>
</dbReference>
<dbReference type="Proteomes" id="UP000199433">
    <property type="component" value="Unassembled WGS sequence"/>
</dbReference>
<evidence type="ECO:0000259" key="3">
    <source>
        <dbReference type="Pfam" id="PF17783"/>
    </source>
</evidence>
<dbReference type="Pfam" id="PF21191">
    <property type="entry name" value="CvfB_1st"/>
    <property type="match status" value="1"/>
</dbReference>
<dbReference type="OrthoDB" id="9801597at2"/>
<dbReference type="EMBL" id="FNFK01000021">
    <property type="protein sequence ID" value="SDK28867.1"/>
    <property type="molecule type" value="Genomic_DNA"/>
</dbReference>